<evidence type="ECO:0000313" key="2">
    <source>
        <dbReference type="Proteomes" id="UP000688137"/>
    </source>
</evidence>
<gene>
    <name evidence="1" type="ORF">PPRIM_AZ9-3.1.T0090233</name>
</gene>
<keyword evidence="2" id="KW-1185">Reference proteome</keyword>
<comment type="caution">
    <text evidence="1">The sequence shown here is derived from an EMBL/GenBank/DDBJ whole genome shotgun (WGS) entry which is preliminary data.</text>
</comment>
<accession>A0A8S1JT01</accession>
<protein>
    <submittedName>
        <fullName evidence="1">Uncharacterized protein</fullName>
    </submittedName>
</protein>
<dbReference type="AlphaFoldDB" id="A0A8S1JT01"/>
<evidence type="ECO:0000313" key="1">
    <source>
        <dbReference type="EMBL" id="CAD8045207.1"/>
    </source>
</evidence>
<organism evidence="1 2">
    <name type="scientific">Paramecium primaurelia</name>
    <dbReference type="NCBI Taxonomy" id="5886"/>
    <lineage>
        <taxon>Eukaryota</taxon>
        <taxon>Sar</taxon>
        <taxon>Alveolata</taxon>
        <taxon>Ciliophora</taxon>
        <taxon>Intramacronucleata</taxon>
        <taxon>Oligohymenophorea</taxon>
        <taxon>Peniculida</taxon>
        <taxon>Parameciidae</taxon>
        <taxon>Paramecium</taxon>
    </lineage>
</organism>
<proteinExistence type="predicted"/>
<dbReference type="EMBL" id="CAJJDM010000006">
    <property type="protein sequence ID" value="CAD8045207.1"/>
    <property type="molecule type" value="Genomic_DNA"/>
</dbReference>
<dbReference type="Proteomes" id="UP000688137">
    <property type="component" value="Unassembled WGS sequence"/>
</dbReference>
<name>A0A8S1JT01_PARPR</name>
<reference evidence="1" key="1">
    <citation type="submission" date="2021-01" db="EMBL/GenBank/DDBJ databases">
        <authorList>
            <consortium name="Genoscope - CEA"/>
            <person name="William W."/>
        </authorList>
    </citation>
    <scope>NUCLEOTIDE SEQUENCE</scope>
</reference>
<sequence length="141" mass="17591">MIIQHHQILIRFLHQTKTHFKIFRHGFNKKKHFSIETLTKVFRCFMMYDYNKKFFFMFTRRGFPIGKTWSKERNKFEKEIRKKYLDPDDPQAKPQEPPLSFKYKGNFWVYQAKYNKAAKCYFILLSRFGEKEDFQRFKQYK</sequence>